<dbReference type="InterPro" id="IPR008949">
    <property type="entry name" value="Isoprenoid_synthase_dom_sf"/>
</dbReference>
<dbReference type="CDD" id="cd00685">
    <property type="entry name" value="Trans_IPPS_HT"/>
    <property type="match status" value="1"/>
</dbReference>
<evidence type="ECO:0000256" key="1">
    <source>
        <dbReference type="ARBA" id="ARBA00001946"/>
    </source>
</evidence>
<proteinExistence type="inferred from homology"/>
<evidence type="ECO:0000256" key="6">
    <source>
        <dbReference type="RuleBase" id="RU004466"/>
    </source>
</evidence>
<dbReference type="PROSITE" id="PS00723">
    <property type="entry name" value="POLYPRENYL_SYNTHASE_1"/>
    <property type="match status" value="1"/>
</dbReference>
<evidence type="ECO:0000256" key="5">
    <source>
        <dbReference type="ARBA" id="ARBA00022842"/>
    </source>
</evidence>
<evidence type="ECO:0000313" key="8">
    <source>
        <dbReference type="Proteomes" id="UP000767854"/>
    </source>
</evidence>
<dbReference type="EC" id="2.5.1.30" evidence="7"/>
<evidence type="ECO:0000256" key="2">
    <source>
        <dbReference type="ARBA" id="ARBA00006706"/>
    </source>
</evidence>
<evidence type="ECO:0000256" key="3">
    <source>
        <dbReference type="ARBA" id="ARBA00022679"/>
    </source>
</evidence>
<dbReference type="GO" id="GO:0000010">
    <property type="term" value="F:heptaprenyl diphosphate synthase activity"/>
    <property type="evidence" value="ECO:0007669"/>
    <property type="project" value="UniProtKB-EC"/>
</dbReference>
<dbReference type="InterPro" id="IPR000092">
    <property type="entry name" value="Polyprenyl_synt"/>
</dbReference>
<accession>A0ABS2MSJ2</accession>
<keyword evidence="4" id="KW-0479">Metal-binding</keyword>
<keyword evidence="5" id="KW-0460">Magnesium</keyword>
<protein>
    <submittedName>
        <fullName evidence="7">Heptaprenyl diphosphate synthase</fullName>
        <ecNumber evidence="7">2.5.1.30</ecNumber>
    </submittedName>
</protein>
<dbReference type="RefSeq" id="WP_204664725.1">
    <property type="nucleotide sequence ID" value="NZ_JAFBDT010000017.1"/>
</dbReference>
<dbReference type="PANTHER" id="PTHR12001">
    <property type="entry name" value="GERANYLGERANYL PYROPHOSPHATE SYNTHASE"/>
    <property type="match status" value="1"/>
</dbReference>
<gene>
    <name evidence="7" type="ORF">JOC49_001919</name>
</gene>
<dbReference type="SFLD" id="SFLDS00005">
    <property type="entry name" value="Isoprenoid_Synthase_Type_I"/>
    <property type="match status" value="1"/>
</dbReference>
<dbReference type="Proteomes" id="UP000767854">
    <property type="component" value="Unassembled WGS sequence"/>
</dbReference>
<dbReference type="Gene3D" id="1.10.600.10">
    <property type="entry name" value="Farnesyl Diphosphate Synthase"/>
    <property type="match status" value="1"/>
</dbReference>
<dbReference type="PROSITE" id="PS00444">
    <property type="entry name" value="POLYPRENYL_SYNTHASE_2"/>
    <property type="match status" value="1"/>
</dbReference>
<comment type="similarity">
    <text evidence="2 6">Belongs to the FPP/GGPP synthase family.</text>
</comment>
<comment type="cofactor">
    <cofactor evidence="1">
        <name>Mg(2+)</name>
        <dbReference type="ChEBI" id="CHEBI:18420"/>
    </cofactor>
</comment>
<reference evidence="7 8" key="1">
    <citation type="submission" date="2021-01" db="EMBL/GenBank/DDBJ databases">
        <title>Genomic Encyclopedia of Type Strains, Phase IV (KMG-IV): sequencing the most valuable type-strain genomes for metagenomic binning, comparative biology and taxonomic classification.</title>
        <authorList>
            <person name="Goeker M."/>
        </authorList>
    </citation>
    <scope>NUCLEOTIDE SEQUENCE [LARGE SCALE GENOMIC DNA]</scope>
    <source>
        <strain evidence="7 8">DSM 24436</strain>
    </source>
</reference>
<evidence type="ECO:0000313" key="7">
    <source>
        <dbReference type="EMBL" id="MBM7562369.1"/>
    </source>
</evidence>
<organism evidence="7 8">
    <name type="scientific">Fusibacter tunisiensis</name>
    <dbReference type="NCBI Taxonomy" id="1008308"/>
    <lineage>
        <taxon>Bacteria</taxon>
        <taxon>Bacillati</taxon>
        <taxon>Bacillota</taxon>
        <taxon>Clostridia</taxon>
        <taxon>Eubacteriales</taxon>
        <taxon>Eubacteriales Family XII. Incertae Sedis</taxon>
        <taxon>Fusibacter</taxon>
    </lineage>
</organism>
<keyword evidence="3 6" id="KW-0808">Transferase</keyword>
<dbReference type="PANTHER" id="PTHR12001:SF69">
    <property type="entry name" value="ALL TRANS-POLYPRENYL-DIPHOSPHATE SYNTHASE PDSS1"/>
    <property type="match status" value="1"/>
</dbReference>
<keyword evidence="8" id="KW-1185">Reference proteome</keyword>
<sequence>MSVFESIKGMETPLSAEIEKELKLVKDMLGNVTRTKYAGIRAVIEDVMDLNGKMLRPIFVILSGHFGAYRSEKAVQLAASIELLHLATLIHDDIVDDSKMRRHKESVQSKYGKDMAVYAGDYLLAKSLTILDSDKYEAKHVDRLAEGIERICESELLQYQSRFNTMTVKNYLRIVSGKTATLFAVALYVGAAESGCSEQLSKQLGRIGHELGIAFQIIDDVLDFSTTQKNVGKSTQNDLKKGYYTLPVIYALRESDDVNPKSLESGIQKSRKLAIKYTDKAFKRIEKLPDSEAKDLLQHIATHMLKRQY</sequence>
<dbReference type="Pfam" id="PF00348">
    <property type="entry name" value="polyprenyl_synt"/>
    <property type="match status" value="1"/>
</dbReference>
<dbReference type="InterPro" id="IPR033749">
    <property type="entry name" value="Polyprenyl_synt_CS"/>
</dbReference>
<comment type="caution">
    <text evidence="7">The sequence shown here is derived from an EMBL/GenBank/DDBJ whole genome shotgun (WGS) entry which is preliminary data.</text>
</comment>
<name>A0ABS2MSJ2_9FIRM</name>
<dbReference type="SUPFAM" id="SSF48576">
    <property type="entry name" value="Terpenoid synthases"/>
    <property type="match status" value="1"/>
</dbReference>
<dbReference type="EMBL" id="JAFBDT010000017">
    <property type="protein sequence ID" value="MBM7562369.1"/>
    <property type="molecule type" value="Genomic_DNA"/>
</dbReference>
<evidence type="ECO:0000256" key="4">
    <source>
        <dbReference type="ARBA" id="ARBA00022723"/>
    </source>
</evidence>